<gene>
    <name evidence="1" type="ORF">UFOVP210_21</name>
</gene>
<name>A0A6J7WMD9_9CAUD</name>
<protein>
    <submittedName>
        <fullName evidence="1">Uncharacterized protein</fullName>
    </submittedName>
</protein>
<dbReference type="EMBL" id="LR798251">
    <property type="protein sequence ID" value="CAB5217852.1"/>
    <property type="molecule type" value="Genomic_DNA"/>
</dbReference>
<proteinExistence type="predicted"/>
<evidence type="ECO:0000313" key="1">
    <source>
        <dbReference type="EMBL" id="CAB5217852.1"/>
    </source>
</evidence>
<reference evidence="1" key="1">
    <citation type="submission" date="2020-05" db="EMBL/GenBank/DDBJ databases">
        <authorList>
            <person name="Chiriac C."/>
            <person name="Salcher M."/>
            <person name="Ghai R."/>
            <person name="Kavagutti S V."/>
        </authorList>
    </citation>
    <scope>NUCLEOTIDE SEQUENCE</scope>
</reference>
<accession>A0A6J7WMD9</accession>
<sequence length="69" mass="8161">MKSLSDGRYKLTEDDVLSVYAHKGNGWSMLAIASKYKVSYEQIRRILKGDRWKDTFKKYRVEETGDVLW</sequence>
<organism evidence="1">
    <name type="scientific">uncultured Caudovirales phage</name>
    <dbReference type="NCBI Taxonomy" id="2100421"/>
    <lineage>
        <taxon>Viruses</taxon>
        <taxon>Duplodnaviria</taxon>
        <taxon>Heunggongvirae</taxon>
        <taxon>Uroviricota</taxon>
        <taxon>Caudoviricetes</taxon>
        <taxon>Peduoviridae</taxon>
        <taxon>Maltschvirus</taxon>
        <taxon>Maltschvirus maltsch</taxon>
    </lineage>
</organism>